<reference evidence="5 7" key="1">
    <citation type="journal article" date="2014" name="BMC Genomics">
        <title>Oil accumulation mechanisms of the oleaginous microalga Chlorella protothecoides revealed through its genome, transcriptomes, and proteomes.</title>
        <authorList>
            <person name="Gao C."/>
            <person name="Wang Y."/>
            <person name="Shen Y."/>
            <person name="Yan D."/>
            <person name="He X."/>
            <person name="Dai J."/>
            <person name="Wu Q."/>
        </authorList>
    </citation>
    <scope>NUCLEOTIDE SEQUENCE [LARGE SCALE GENOMIC DNA]</scope>
    <source>
        <strain evidence="5 7">0710</strain>
    </source>
</reference>
<comment type="similarity">
    <text evidence="1 3">Belongs to the UPP synthase family.</text>
</comment>
<dbReference type="Pfam" id="PF01255">
    <property type="entry name" value="Prenyltransf"/>
    <property type="match status" value="1"/>
</dbReference>
<gene>
    <name evidence="6" type="ORF">APUTEX25_000002</name>
    <name evidence="5" type="ORF">F751_3077</name>
</gene>
<dbReference type="SUPFAM" id="SSF64005">
    <property type="entry name" value="Undecaprenyl diphosphate synthase"/>
    <property type="match status" value="1"/>
</dbReference>
<dbReference type="EC" id="2.5.1.-" evidence="3"/>
<dbReference type="InterPro" id="IPR001441">
    <property type="entry name" value="UPP_synth-like"/>
</dbReference>
<dbReference type="GO" id="GO:0045547">
    <property type="term" value="F:ditrans,polycis-polyprenyl diphosphate synthase [(2E,6E)-farnesyl diphosphate specific] activity"/>
    <property type="evidence" value="ECO:0007669"/>
    <property type="project" value="TreeGrafter"/>
</dbReference>
<dbReference type="Proteomes" id="UP000279271">
    <property type="component" value="Unassembled WGS sequence"/>
</dbReference>
<feature type="region of interest" description="Disordered" evidence="4">
    <location>
        <begin position="328"/>
        <end position="377"/>
    </location>
</feature>
<reference evidence="8" key="2">
    <citation type="journal article" date="2018" name="Algal Res.">
        <title>Characterization of plant carbon substrate utilization by Auxenochlorella protothecoides.</title>
        <authorList>
            <person name="Vogler B.W."/>
            <person name="Starkenburg S.R."/>
            <person name="Sudasinghe N."/>
            <person name="Schambach J.Y."/>
            <person name="Rollin J.A."/>
            <person name="Pattathil S."/>
            <person name="Barry A.N."/>
        </authorList>
    </citation>
    <scope>NUCLEOTIDE SEQUENCE [LARGE SCALE GENOMIC DNA]</scope>
    <source>
        <strain evidence="8">UTEX 25</strain>
    </source>
</reference>
<dbReference type="OrthoDB" id="4173905at2759"/>
<dbReference type="Proteomes" id="UP000028924">
    <property type="component" value="Unassembled WGS sequence"/>
</dbReference>
<feature type="compositionally biased region" description="Low complexity" evidence="4">
    <location>
        <begin position="345"/>
        <end position="377"/>
    </location>
</feature>
<keyword evidence="7" id="KW-1185">Reference proteome</keyword>
<dbReference type="STRING" id="3075.A0A087SF55"/>
<dbReference type="EMBL" id="QOKY01000205">
    <property type="protein sequence ID" value="RMZ52423.1"/>
    <property type="molecule type" value="Genomic_DNA"/>
</dbReference>
<evidence type="ECO:0000256" key="1">
    <source>
        <dbReference type="ARBA" id="ARBA00005432"/>
    </source>
</evidence>
<dbReference type="PANTHER" id="PTHR10291">
    <property type="entry name" value="DEHYDRODOLICHYL DIPHOSPHATE SYNTHASE FAMILY MEMBER"/>
    <property type="match status" value="1"/>
</dbReference>
<dbReference type="GeneID" id="23614468"/>
<dbReference type="NCBIfam" id="TIGR00055">
    <property type="entry name" value="uppS"/>
    <property type="match status" value="1"/>
</dbReference>
<evidence type="ECO:0000313" key="8">
    <source>
        <dbReference type="Proteomes" id="UP000279271"/>
    </source>
</evidence>
<dbReference type="InterPro" id="IPR036424">
    <property type="entry name" value="UPP_synth-like_sf"/>
</dbReference>
<dbReference type="GO" id="GO:0005783">
    <property type="term" value="C:endoplasmic reticulum"/>
    <property type="evidence" value="ECO:0007669"/>
    <property type="project" value="TreeGrafter"/>
</dbReference>
<evidence type="ECO:0000256" key="4">
    <source>
        <dbReference type="SAM" id="MobiDB-lite"/>
    </source>
</evidence>
<dbReference type="GO" id="GO:0016094">
    <property type="term" value="P:polyprenol biosynthetic process"/>
    <property type="evidence" value="ECO:0007669"/>
    <property type="project" value="TreeGrafter"/>
</dbReference>
<proteinExistence type="inferred from homology"/>
<protein>
    <recommendedName>
        <fullName evidence="3">Alkyl transferase</fullName>
        <ecNumber evidence="3">2.5.1.-</ecNumber>
    </recommendedName>
</protein>
<evidence type="ECO:0000313" key="5">
    <source>
        <dbReference type="EMBL" id="KFM24359.1"/>
    </source>
</evidence>
<dbReference type="Gene3D" id="3.40.1180.10">
    <property type="entry name" value="Decaprenyl diphosphate synthase-like"/>
    <property type="match status" value="1"/>
</dbReference>
<dbReference type="HAMAP" id="MF_01139">
    <property type="entry name" value="ISPT"/>
    <property type="match status" value="1"/>
</dbReference>
<name>A0A087SF55_AUXPR</name>
<dbReference type="EMBL" id="KL662107">
    <property type="protein sequence ID" value="KFM24359.1"/>
    <property type="molecule type" value="Genomic_DNA"/>
</dbReference>
<dbReference type="eggNOG" id="KOG1602">
    <property type="taxonomic scope" value="Eukaryota"/>
</dbReference>
<reference evidence="6" key="4">
    <citation type="submission" date="2018-11" db="EMBL/GenBank/DDBJ databases">
        <title>Characterization of plant carbon substrate utilization by Auxenochlorella protothecoides.</title>
        <authorList>
            <person name="Vogler B.W."/>
            <person name="Starkenburg S.R."/>
            <person name="Sudasinghe N."/>
            <person name="Schambach J.Y."/>
            <person name="Rollin J.A."/>
            <person name="Pattathil S."/>
            <person name="Barry A.N."/>
        </authorList>
    </citation>
    <scope>NUCLEOTIDE SEQUENCE [LARGE SCALE GENOMIC DNA]</scope>
    <source>
        <strain evidence="6">UTEX 25</strain>
    </source>
</reference>
<keyword evidence="2 3" id="KW-0808">Transferase</keyword>
<sequence length="377" mass="39811">MPLAASLDRLAQSAVCSVLTCRPNPSHVAFIMDGNRRHAEARRQPALAGHTQGYSRLIQSLEWCLELGVTTVSVYAFSIENYGRGEEEVEGLMHLAEQKFLHMLGEVAVLERRGVRVRVLGDLTLAPPAVRRAAEHVQALTAAHDRVTFNICFSYRHAAGGGRGAGASSEMLAAQDAAARHEPCSPASPPFTQGESARTGADRGPGCAREGPCASWRCHLAQAGTPPVDLLVRTSGERRLSDFLQWQSRHAHLFFSPTLWPDFSFWDLAAAVLSWQRAAPHLRETRQVAAARAAAAGAAGAAASAEPAVAVRAEPGVAVSAALPVEDGPLRQASEDGQSCEVESEGGASEVESEAGPGSPLLPWRATATGGVRVAAG</sequence>
<dbReference type="KEGG" id="apro:F751_3077"/>
<dbReference type="RefSeq" id="XP_011397247.1">
    <property type="nucleotide sequence ID" value="XM_011398945.1"/>
</dbReference>
<dbReference type="AlphaFoldDB" id="A0A087SF55"/>
<reference evidence="6" key="3">
    <citation type="submission" date="2018-10" db="EMBL/GenBank/DDBJ databases">
        <authorList>
            <person name="Hovde B."/>
            <person name="Zhang X."/>
        </authorList>
    </citation>
    <scope>NUCLEOTIDE SEQUENCE [LARGE SCALE GENOMIC DNA]</scope>
    <source>
        <strain evidence="6">UTEX 25</strain>
    </source>
</reference>
<dbReference type="CDD" id="cd00475">
    <property type="entry name" value="Cis_IPPS"/>
    <property type="match status" value="1"/>
</dbReference>
<evidence type="ECO:0000313" key="7">
    <source>
        <dbReference type="Proteomes" id="UP000028924"/>
    </source>
</evidence>
<dbReference type="PANTHER" id="PTHR10291:SF43">
    <property type="entry name" value="DEHYDRODOLICHYL DIPHOSPHATE SYNTHASE COMPLEX SUBUNIT DHDDS"/>
    <property type="match status" value="1"/>
</dbReference>
<evidence type="ECO:0000256" key="2">
    <source>
        <dbReference type="ARBA" id="ARBA00022679"/>
    </source>
</evidence>
<accession>A0A087SF55</accession>
<organism evidence="5 7">
    <name type="scientific">Auxenochlorella protothecoides</name>
    <name type="common">Green microalga</name>
    <name type="synonym">Chlorella protothecoides</name>
    <dbReference type="NCBI Taxonomy" id="3075"/>
    <lineage>
        <taxon>Eukaryota</taxon>
        <taxon>Viridiplantae</taxon>
        <taxon>Chlorophyta</taxon>
        <taxon>core chlorophytes</taxon>
        <taxon>Trebouxiophyceae</taxon>
        <taxon>Chlorellales</taxon>
        <taxon>Chlorellaceae</taxon>
        <taxon>Auxenochlorella</taxon>
    </lineage>
</organism>
<evidence type="ECO:0000313" key="6">
    <source>
        <dbReference type="EMBL" id="RMZ52423.1"/>
    </source>
</evidence>
<evidence type="ECO:0000256" key="3">
    <source>
        <dbReference type="RuleBase" id="RU363018"/>
    </source>
</evidence>
<feature type="region of interest" description="Disordered" evidence="4">
    <location>
        <begin position="179"/>
        <end position="206"/>
    </location>
</feature>